<gene>
    <name evidence="8" type="ORF">BB559_003214</name>
</gene>
<feature type="transmembrane region" description="Helical" evidence="7">
    <location>
        <begin position="49"/>
        <end position="72"/>
    </location>
</feature>
<dbReference type="EMBL" id="MBFT01000313">
    <property type="protein sequence ID" value="PVU93615.1"/>
    <property type="molecule type" value="Genomic_DNA"/>
</dbReference>
<keyword evidence="4 7" id="KW-1133">Transmembrane helix</keyword>
<evidence type="ECO:0000256" key="6">
    <source>
        <dbReference type="SAM" id="MobiDB-lite"/>
    </source>
</evidence>
<comment type="caution">
    <text evidence="8">The sequence shown here is derived from an EMBL/GenBank/DDBJ whole genome shotgun (WGS) entry which is preliminary data.</text>
</comment>
<evidence type="ECO:0000313" key="8">
    <source>
        <dbReference type="EMBL" id="PVU93615.1"/>
    </source>
</evidence>
<evidence type="ECO:0008006" key="10">
    <source>
        <dbReference type="Google" id="ProtNLM"/>
    </source>
</evidence>
<comment type="similarity">
    <text evidence="2">Belongs to the UPF0057 (PMP3) family.</text>
</comment>
<proteinExistence type="inferred from homology"/>
<dbReference type="OrthoDB" id="2802411at2759"/>
<dbReference type="PANTHER" id="PTHR21659:SF42">
    <property type="entry name" value="UPF0057 MEMBRANE PROTEIN ZK632.10-RELATED"/>
    <property type="match status" value="1"/>
</dbReference>
<evidence type="ECO:0000256" key="4">
    <source>
        <dbReference type="ARBA" id="ARBA00022989"/>
    </source>
</evidence>
<sequence>MSSVVVVSVPSEERVVVHSSCPGTCCQGVSSLIFPPLGVLLKRGCSADFIINIALTSLGYFPGLIHACYLIGREDHDYQEIRGSSPQVVYAVSPVHPQSEAQQTLLPPKDSVQAQEPASGNPPPYSPK</sequence>
<evidence type="ECO:0000256" key="5">
    <source>
        <dbReference type="ARBA" id="ARBA00023136"/>
    </source>
</evidence>
<keyword evidence="9" id="KW-1185">Reference proteome</keyword>
<dbReference type="GO" id="GO:0016020">
    <property type="term" value="C:membrane"/>
    <property type="evidence" value="ECO:0007669"/>
    <property type="project" value="UniProtKB-SubCell"/>
</dbReference>
<name>A0A2T9YMN1_9FUNG</name>
<reference evidence="8 9" key="1">
    <citation type="journal article" date="2018" name="MBio">
        <title>Comparative Genomics Reveals the Core Gene Toolbox for the Fungus-Insect Symbiosis.</title>
        <authorList>
            <person name="Wang Y."/>
            <person name="Stata M."/>
            <person name="Wang W."/>
            <person name="Stajich J.E."/>
            <person name="White M.M."/>
            <person name="Moncalvo J.M."/>
        </authorList>
    </citation>
    <scope>NUCLEOTIDE SEQUENCE [LARGE SCALE GENOMIC DNA]</scope>
    <source>
        <strain evidence="8 9">AUS-77-4</strain>
    </source>
</reference>
<evidence type="ECO:0000313" key="9">
    <source>
        <dbReference type="Proteomes" id="UP000245699"/>
    </source>
</evidence>
<protein>
    <recommendedName>
        <fullName evidence="10">Plasma membrane proteolipid 3</fullName>
    </recommendedName>
</protein>
<dbReference type="Proteomes" id="UP000245699">
    <property type="component" value="Unassembled WGS sequence"/>
</dbReference>
<evidence type="ECO:0000256" key="7">
    <source>
        <dbReference type="SAM" id="Phobius"/>
    </source>
</evidence>
<dbReference type="PANTHER" id="PTHR21659">
    <property type="entry name" value="HYDROPHOBIC PROTEIN RCI2 LOW TEMPERATURE AND SALT RESPONSIVE PROTEIN LTI6 -RELATED"/>
    <property type="match status" value="1"/>
</dbReference>
<evidence type="ECO:0000256" key="3">
    <source>
        <dbReference type="ARBA" id="ARBA00022692"/>
    </source>
</evidence>
<dbReference type="InterPro" id="IPR000612">
    <property type="entry name" value="PMP3"/>
</dbReference>
<accession>A0A2T9YMN1</accession>
<dbReference type="PROSITE" id="PS01309">
    <property type="entry name" value="UPF0057"/>
    <property type="match status" value="1"/>
</dbReference>
<comment type="subcellular location">
    <subcellularLocation>
        <location evidence="1">Membrane</location>
    </subcellularLocation>
</comment>
<keyword evidence="5 7" id="KW-0472">Membrane</keyword>
<evidence type="ECO:0000256" key="2">
    <source>
        <dbReference type="ARBA" id="ARBA00009530"/>
    </source>
</evidence>
<dbReference type="AlphaFoldDB" id="A0A2T9YMN1"/>
<dbReference type="Pfam" id="PF01679">
    <property type="entry name" value="Pmp3"/>
    <property type="match status" value="1"/>
</dbReference>
<evidence type="ECO:0000256" key="1">
    <source>
        <dbReference type="ARBA" id="ARBA00004370"/>
    </source>
</evidence>
<organism evidence="8 9">
    <name type="scientific">Furculomyces boomerangus</name>
    <dbReference type="NCBI Taxonomy" id="61424"/>
    <lineage>
        <taxon>Eukaryota</taxon>
        <taxon>Fungi</taxon>
        <taxon>Fungi incertae sedis</taxon>
        <taxon>Zoopagomycota</taxon>
        <taxon>Kickxellomycotina</taxon>
        <taxon>Harpellomycetes</taxon>
        <taxon>Harpellales</taxon>
        <taxon>Harpellaceae</taxon>
        <taxon>Furculomyces</taxon>
    </lineage>
</organism>
<keyword evidence="3 7" id="KW-0812">Transmembrane</keyword>
<dbReference type="STRING" id="61424.A0A2T9YMN1"/>
<feature type="region of interest" description="Disordered" evidence="6">
    <location>
        <begin position="98"/>
        <end position="128"/>
    </location>
</feature>